<dbReference type="PANTHER" id="PTHR47053:SF1">
    <property type="entry name" value="MUREIN DD-ENDOPEPTIDASE MEPH-RELATED"/>
    <property type="match status" value="1"/>
</dbReference>
<keyword evidence="2" id="KW-0645">Protease</keyword>
<dbReference type="InterPro" id="IPR051202">
    <property type="entry name" value="Peptidase_C40"/>
</dbReference>
<evidence type="ECO:0000259" key="6">
    <source>
        <dbReference type="PROSITE" id="PS51935"/>
    </source>
</evidence>
<dbReference type="SUPFAM" id="SSF54001">
    <property type="entry name" value="Cysteine proteinases"/>
    <property type="match status" value="1"/>
</dbReference>
<keyword evidence="3 7" id="KW-0378">Hydrolase</keyword>
<dbReference type="Gene3D" id="1.10.101.10">
    <property type="entry name" value="PGBD-like superfamily/PGBD"/>
    <property type="match status" value="1"/>
</dbReference>
<dbReference type="InterPro" id="IPR038765">
    <property type="entry name" value="Papain-like_cys_pep_sf"/>
</dbReference>
<evidence type="ECO:0000256" key="4">
    <source>
        <dbReference type="ARBA" id="ARBA00022807"/>
    </source>
</evidence>
<dbReference type="PANTHER" id="PTHR47053">
    <property type="entry name" value="MUREIN DD-ENDOPEPTIDASE MEPH-RELATED"/>
    <property type="match status" value="1"/>
</dbReference>
<feature type="domain" description="NlpC/P60" evidence="6">
    <location>
        <begin position="107"/>
        <end position="228"/>
    </location>
</feature>
<evidence type="ECO:0000256" key="2">
    <source>
        <dbReference type="ARBA" id="ARBA00022670"/>
    </source>
</evidence>
<dbReference type="InterPro" id="IPR036366">
    <property type="entry name" value="PGBDSf"/>
</dbReference>
<feature type="signal peptide" evidence="5">
    <location>
        <begin position="1"/>
        <end position="24"/>
    </location>
</feature>
<dbReference type="InterPro" id="IPR036365">
    <property type="entry name" value="PGBD-like_sf"/>
</dbReference>
<protein>
    <submittedName>
        <fullName evidence="7">Cell wall-associated hydrolase, invasion-associated protein</fullName>
    </submittedName>
</protein>
<evidence type="ECO:0000313" key="8">
    <source>
        <dbReference type="Proteomes" id="UP000238916"/>
    </source>
</evidence>
<evidence type="ECO:0000256" key="1">
    <source>
        <dbReference type="ARBA" id="ARBA00007074"/>
    </source>
</evidence>
<dbReference type="Gene3D" id="3.90.1720.10">
    <property type="entry name" value="endopeptidase domain like (from Nostoc punctiforme)"/>
    <property type="match status" value="1"/>
</dbReference>
<dbReference type="Pfam" id="PF00877">
    <property type="entry name" value="NLPC_P60"/>
    <property type="match status" value="1"/>
</dbReference>
<sequence>MNKGLLVMALVIAGMIGSASVAQASTLTTGSTGTKIRILQSELQTLNYSVGSVDGIYGNKTKAAVHNFQRHAHLRVDGIDGPQTQKALYKLSKSHRSYKSHKSQSLHRNSTQIIRTAETFLGVPYVWGGTTPAGFDCSGFTRYVFARQGIKLPRLSVSQSRVGTPVAFYNLIPNDLVFFNLESGTRVSHVGIYIGNGKFISATCHKGIAIYGFSPYWAKGYLGARRVY</sequence>
<dbReference type="PROSITE" id="PS51935">
    <property type="entry name" value="NLPC_P60"/>
    <property type="match status" value="1"/>
</dbReference>
<dbReference type="InterPro" id="IPR000064">
    <property type="entry name" value="NLP_P60_dom"/>
</dbReference>
<dbReference type="OrthoDB" id="9808890at2"/>
<dbReference type="GO" id="GO:0006508">
    <property type="term" value="P:proteolysis"/>
    <property type="evidence" value="ECO:0007669"/>
    <property type="project" value="UniProtKB-KW"/>
</dbReference>
<dbReference type="GO" id="GO:0008234">
    <property type="term" value="F:cysteine-type peptidase activity"/>
    <property type="evidence" value="ECO:0007669"/>
    <property type="project" value="UniProtKB-KW"/>
</dbReference>
<accession>A0A2U3L6H1</accession>
<evidence type="ECO:0000256" key="3">
    <source>
        <dbReference type="ARBA" id="ARBA00022801"/>
    </source>
</evidence>
<dbReference type="Proteomes" id="UP000238916">
    <property type="component" value="Unassembled WGS sequence"/>
</dbReference>
<gene>
    <name evidence="7" type="ORF">SBF1_390003</name>
</gene>
<comment type="similarity">
    <text evidence="1">Belongs to the peptidase C40 family.</text>
</comment>
<dbReference type="Pfam" id="PF01471">
    <property type="entry name" value="PG_binding_1"/>
    <property type="match status" value="1"/>
</dbReference>
<feature type="chain" id="PRO_5015743820" evidence="5">
    <location>
        <begin position="25"/>
        <end position="228"/>
    </location>
</feature>
<dbReference type="SUPFAM" id="SSF47090">
    <property type="entry name" value="PGBD-like"/>
    <property type="match status" value="1"/>
</dbReference>
<dbReference type="InterPro" id="IPR002477">
    <property type="entry name" value="Peptidoglycan-bd-like"/>
</dbReference>
<evidence type="ECO:0000313" key="7">
    <source>
        <dbReference type="EMBL" id="SPF47478.1"/>
    </source>
</evidence>
<keyword evidence="4" id="KW-0788">Thiol protease</keyword>
<name>A0A2U3L6H1_9FIRM</name>
<reference evidence="8" key="1">
    <citation type="submission" date="2018-02" db="EMBL/GenBank/DDBJ databases">
        <authorList>
            <person name="Hausmann B."/>
        </authorList>
    </citation>
    <scope>NUCLEOTIDE SEQUENCE [LARGE SCALE GENOMIC DNA]</scope>
    <source>
        <strain evidence="8">Peat soil MAG SbF1</strain>
    </source>
</reference>
<dbReference type="AlphaFoldDB" id="A0A2U3L6H1"/>
<keyword evidence="5" id="KW-0732">Signal</keyword>
<proteinExistence type="inferred from homology"/>
<dbReference type="EMBL" id="OMOF01000323">
    <property type="protein sequence ID" value="SPF47478.1"/>
    <property type="molecule type" value="Genomic_DNA"/>
</dbReference>
<organism evidence="7 8">
    <name type="scientific">Candidatus Desulfosporosinus infrequens</name>
    <dbReference type="NCBI Taxonomy" id="2043169"/>
    <lineage>
        <taxon>Bacteria</taxon>
        <taxon>Bacillati</taxon>
        <taxon>Bacillota</taxon>
        <taxon>Clostridia</taxon>
        <taxon>Eubacteriales</taxon>
        <taxon>Desulfitobacteriaceae</taxon>
        <taxon>Desulfosporosinus</taxon>
    </lineage>
</organism>
<evidence type="ECO:0000256" key="5">
    <source>
        <dbReference type="SAM" id="SignalP"/>
    </source>
</evidence>